<dbReference type="Gene3D" id="3.40.630.30">
    <property type="match status" value="1"/>
</dbReference>
<dbReference type="PROSITE" id="PS51186">
    <property type="entry name" value="GNAT"/>
    <property type="match status" value="1"/>
</dbReference>
<keyword evidence="2" id="KW-0012">Acyltransferase</keyword>
<dbReference type="InterPro" id="IPR050832">
    <property type="entry name" value="Bact_Acetyltransf"/>
</dbReference>
<proteinExistence type="predicted"/>
<reference evidence="4 5" key="1">
    <citation type="submission" date="2016-08" db="EMBL/GenBank/DDBJ databases">
        <authorList>
            <person name="Seilhamer J.J."/>
        </authorList>
    </citation>
    <scope>NUCLEOTIDE SEQUENCE [LARGE SCALE GENOMIC DNA]</scope>
    <source>
        <strain evidence="4 5">P1-7</strain>
    </source>
</reference>
<dbReference type="AlphaFoldDB" id="A0A1C3XA13"/>
<dbReference type="PANTHER" id="PTHR43877">
    <property type="entry name" value="AMINOALKYLPHOSPHONATE N-ACETYLTRANSFERASE-RELATED-RELATED"/>
    <property type="match status" value="1"/>
</dbReference>
<name>A0A1C3XA13_9HYPH</name>
<evidence type="ECO:0000313" key="5">
    <source>
        <dbReference type="Proteomes" id="UP000199205"/>
    </source>
</evidence>
<dbReference type="InterPro" id="IPR000182">
    <property type="entry name" value="GNAT_dom"/>
</dbReference>
<dbReference type="Pfam" id="PF00583">
    <property type="entry name" value="Acetyltransf_1"/>
    <property type="match status" value="1"/>
</dbReference>
<dbReference type="EMBL" id="FMAF01000029">
    <property type="protein sequence ID" value="SCB49113.1"/>
    <property type="molecule type" value="Genomic_DNA"/>
</dbReference>
<gene>
    <name evidence="4" type="ORF">GA0061101_12959</name>
</gene>
<dbReference type="InterPro" id="IPR016181">
    <property type="entry name" value="Acyl_CoA_acyltransferase"/>
</dbReference>
<keyword evidence="1 4" id="KW-0808">Transferase</keyword>
<dbReference type="CDD" id="cd04301">
    <property type="entry name" value="NAT_SF"/>
    <property type="match status" value="1"/>
</dbReference>
<evidence type="ECO:0000256" key="1">
    <source>
        <dbReference type="ARBA" id="ARBA00022679"/>
    </source>
</evidence>
<dbReference type="OrthoDB" id="9811979at2"/>
<evidence type="ECO:0000313" key="4">
    <source>
        <dbReference type="EMBL" id="SCB49113.1"/>
    </source>
</evidence>
<dbReference type="SUPFAM" id="SSF55729">
    <property type="entry name" value="Acyl-CoA N-acyltransferases (Nat)"/>
    <property type="match status" value="1"/>
</dbReference>
<organism evidence="4 5">
    <name type="scientific">Rhizobium lusitanum</name>
    <dbReference type="NCBI Taxonomy" id="293958"/>
    <lineage>
        <taxon>Bacteria</taxon>
        <taxon>Pseudomonadati</taxon>
        <taxon>Pseudomonadota</taxon>
        <taxon>Alphaproteobacteria</taxon>
        <taxon>Hyphomicrobiales</taxon>
        <taxon>Rhizobiaceae</taxon>
        <taxon>Rhizobium/Agrobacterium group</taxon>
        <taxon>Rhizobium</taxon>
    </lineage>
</organism>
<feature type="domain" description="N-acetyltransferase" evidence="3">
    <location>
        <begin position="2"/>
        <end position="158"/>
    </location>
</feature>
<accession>A0A1C3XA13</accession>
<evidence type="ECO:0000259" key="3">
    <source>
        <dbReference type="PROSITE" id="PS51186"/>
    </source>
</evidence>
<protein>
    <submittedName>
        <fullName evidence="4">Ribosomal-protein-alanine N-acetyltransferase</fullName>
    </submittedName>
</protein>
<sequence>MIHIRNAHEGEAEVLANIGLRSWQKAMGSIGSPVELLESASDAFSNFTRNVWLTITVIELNGEVVGWAAREGLDETISDFWIDPGFLRRGLGSALLERIEQDMREQGLEKVSLHTHAGNVDAIGFFKARGYEINWLSIVYSPKLDSDVPTIGLSKALVEDSDGVYGPGI</sequence>
<dbReference type="GO" id="GO:0016747">
    <property type="term" value="F:acyltransferase activity, transferring groups other than amino-acyl groups"/>
    <property type="evidence" value="ECO:0007669"/>
    <property type="project" value="InterPro"/>
</dbReference>
<evidence type="ECO:0000256" key="2">
    <source>
        <dbReference type="ARBA" id="ARBA00023315"/>
    </source>
</evidence>
<dbReference type="Proteomes" id="UP000199205">
    <property type="component" value="Unassembled WGS sequence"/>
</dbReference>
<dbReference type="RefSeq" id="WP_092576621.1">
    <property type="nucleotide sequence ID" value="NZ_FMAF01000029.1"/>
</dbReference>